<reference evidence="1" key="1">
    <citation type="submission" date="2018-11" db="EMBL/GenBank/DDBJ databases">
        <authorList>
            <person name="Alioto T."/>
            <person name="Alioto T."/>
        </authorList>
    </citation>
    <scope>NUCLEOTIDE SEQUENCE</scope>
</reference>
<evidence type="ECO:0008006" key="3">
    <source>
        <dbReference type="Google" id="ProtNLM"/>
    </source>
</evidence>
<comment type="caution">
    <text evidence="1">The sequence shown here is derived from an EMBL/GenBank/DDBJ whole genome shotgun (WGS) entry which is preliminary data.</text>
</comment>
<evidence type="ECO:0000313" key="1">
    <source>
        <dbReference type="EMBL" id="VDI70625.1"/>
    </source>
</evidence>
<feature type="non-terminal residue" evidence="1">
    <location>
        <position position="1"/>
    </location>
</feature>
<keyword evidence="2" id="KW-1185">Reference proteome</keyword>
<gene>
    <name evidence="1" type="ORF">MGAL_10B071380</name>
</gene>
<accession>A0A8B6GWF8</accession>
<dbReference type="EMBL" id="UYJE01009154">
    <property type="protein sequence ID" value="VDI70625.1"/>
    <property type="molecule type" value="Genomic_DNA"/>
</dbReference>
<dbReference type="AlphaFoldDB" id="A0A8B6GWF8"/>
<proteinExistence type="predicted"/>
<sequence length="154" mass="17154">MVSKDIESINRFSCKIAAVVKLANSSTQQSKSYNEHKKNVSHRLSCFRKHLFKVFQTTLQKSFLNLGESQPMFSMNTLGEAGTLKAVTSCSLARWLKLVLSNAGINVLKFKAHSYRSASSSAAKRADECSYPYRRVGKGCYLIQKDKVSGDTAF</sequence>
<evidence type="ECO:0000313" key="2">
    <source>
        <dbReference type="Proteomes" id="UP000596742"/>
    </source>
</evidence>
<name>A0A8B6GWF8_MYTGA</name>
<dbReference type="Proteomes" id="UP000596742">
    <property type="component" value="Unassembled WGS sequence"/>
</dbReference>
<protein>
    <recommendedName>
        <fullName evidence="3">Tyr recombinase domain-containing protein</fullName>
    </recommendedName>
</protein>
<organism evidence="1 2">
    <name type="scientific">Mytilus galloprovincialis</name>
    <name type="common">Mediterranean mussel</name>
    <dbReference type="NCBI Taxonomy" id="29158"/>
    <lineage>
        <taxon>Eukaryota</taxon>
        <taxon>Metazoa</taxon>
        <taxon>Spiralia</taxon>
        <taxon>Lophotrochozoa</taxon>
        <taxon>Mollusca</taxon>
        <taxon>Bivalvia</taxon>
        <taxon>Autobranchia</taxon>
        <taxon>Pteriomorphia</taxon>
        <taxon>Mytilida</taxon>
        <taxon>Mytiloidea</taxon>
        <taxon>Mytilidae</taxon>
        <taxon>Mytilinae</taxon>
        <taxon>Mytilus</taxon>
    </lineage>
</organism>